<accession>A0AA35GK49</accession>
<organism evidence="9 10">
    <name type="scientific">Comamonas aquatica</name>
    <dbReference type="NCBI Taxonomy" id="225991"/>
    <lineage>
        <taxon>Bacteria</taxon>
        <taxon>Pseudomonadati</taxon>
        <taxon>Pseudomonadota</taxon>
        <taxon>Betaproteobacteria</taxon>
        <taxon>Burkholderiales</taxon>
        <taxon>Comamonadaceae</taxon>
        <taxon>Comamonas</taxon>
    </lineage>
</organism>
<sequence>MSESNVQLIQPTGTPVRLHFDVSSGLKSVLGGELITNDEVAIFELVKNSFDASASRVDIYFDDDTIVVADNGSGMSEEDIQKKWLFVAYSSKRIRQDFRDEISDRRRYAGSKGIGRFSSDRLGEIVVLQTRPKTDVAGPVHAVRVEWSRFDANLLERFETIPVQYAKKTTGFGLPEEVPVITHGTSITIEQLKKSWTREDILRLKSALSKLINPFGAESDGFKIIIHAPGQQDADSQSLASLKKKGDEISPNALVNGPVGNFIFSTLQEKTTFIDVKITDGGQIESTLTDRGTLIYRIREPSEFPLLANSGFSAKVFFLNTSAKMTFAKRMGVPSVQFGSIFLFRNGFRVFPIGEDGDDWFGIDRRKQQGYSRFLGTRELIGRIDVSGTDEHFQEASSRDSGLIATPAVLQLRKCIQEHCLKRLERYVIPVTFVDKEDRHTSDVSRLLTDPGRARVTSAVAKLVDNDEVELLEYNKELVGILDERSSQFEASLGGLRAIAEKTEDKALFVSIEHAEKRFAELRKAEELARIQADEEREAKEAAERRASAAEAHASRTTVQLEEEKKRNLFLTSIASLDTATILNLHHQVTMYAVDINQQIENFLVRVSSQDNIQRSDILSAIERISLLNKKIMGVSKFATKANFRLESEHIRADLGDYIEQYINGVAKDFLFGPLRVSVETDGKGFEQKFKPIDVSVVVDNLIANAKKARANQVKFNITHPDKGIIHIGVTDNGRGFNGIIESLERVFEKGFSTTDGSGLGLYHVRMVLGEMKGTITAEKGPGGKGASFQIRISR</sequence>
<dbReference type="InterPro" id="IPR003594">
    <property type="entry name" value="HATPase_dom"/>
</dbReference>
<dbReference type="SMART" id="SM00387">
    <property type="entry name" value="HATPase_c"/>
    <property type="match status" value="1"/>
</dbReference>
<dbReference type="Pfam" id="PF02518">
    <property type="entry name" value="HATPase_c"/>
    <property type="match status" value="1"/>
</dbReference>
<evidence type="ECO:0000259" key="8">
    <source>
        <dbReference type="PROSITE" id="PS50109"/>
    </source>
</evidence>
<feature type="domain" description="Histidine kinase" evidence="8">
    <location>
        <begin position="584"/>
        <end position="795"/>
    </location>
</feature>
<dbReference type="InterPro" id="IPR005467">
    <property type="entry name" value="His_kinase_dom"/>
</dbReference>
<feature type="region of interest" description="Disordered" evidence="7">
    <location>
        <begin position="535"/>
        <end position="557"/>
    </location>
</feature>
<dbReference type="GO" id="GO:0005524">
    <property type="term" value="F:ATP binding"/>
    <property type="evidence" value="ECO:0007669"/>
    <property type="project" value="UniProtKB-KW"/>
</dbReference>
<dbReference type="Pfam" id="PF13589">
    <property type="entry name" value="HATPase_c_3"/>
    <property type="match status" value="1"/>
</dbReference>
<dbReference type="EMBL" id="CAHPSC010000015">
    <property type="protein sequence ID" value="CAB5681914.1"/>
    <property type="molecule type" value="Genomic_DNA"/>
</dbReference>
<dbReference type="Proteomes" id="UP000834458">
    <property type="component" value="Unassembled WGS sequence"/>
</dbReference>
<protein>
    <recommendedName>
        <fullName evidence="2">histidine kinase</fullName>
        <ecNumber evidence="2">2.7.13.3</ecNumber>
    </recommendedName>
</protein>
<feature type="compositionally biased region" description="Basic and acidic residues" evidence="7">
    <location>
        <begin position="535"/>
        <end position="548"/>
    </location>
</feature>
<dbReference type="PANTHER" id="PTHR44936">
    <property type="entry name" value="SENSOR PROTEIN CREC"/>
    <property type="match status" value="1"/>
</dbReference>
<evidence type="ECO:0000256" key="6">
    <source>
        <dbReference type="ARBA" id="ARBA00022840"/>
    </source>
</evidence>
<dbReference type="InterPro" id="IPR036890">
    <property type="entry name" value="HATPase_C_sf"/>
</dbReference>
<evidence type="ECO:0000256" key="4">
    <source>
        <dbReference type="ARBA" id="ARBA00022741"/>
    </source>
</evidence>
<reference evidence="9" key="1">
    <citation type="submission" date="2020-05" db="EMBL/GenBank/DDBJ databases">
        <authorList>
            <person name="Delgado-Blas J."/>
        </authorList>
    </citation>
    <scope>NUCLEOTIDE SEQUENCE</scope>
    <source>
        <strain evidence="9">BB1454</strain>
    </source>
</reference>
<dbReference type="PANTHER" id="PTHR44936:SF10">
    <property type="entry name" value="SENSOR PROTEIN RSTB"/>
    <property type="match status" value="1"/>
</dbReference>
<dbReference type="EC" id="2.7.13.3" evidence="2"/>
<evidence type="ECO:0000256" key="2">
    <source>
        <dbReference type="ARBA" id="ARBA00012438"/>
    </source>
</evidence>
<evidence type="ECO:0000256" key="1">
    <source>
        <dbReference type="ARBA" id="ARBA00000085"/>
    </source>
</evidence>
<evidence type="ECO:0000256" key="7">
    <source>
        <dbReference type="SAM" id="MobiDB-lite"/>
    </source>
</evidence>
<gene>
    <name evidence="9" type="ORF">GHA_01452</name>
</gene>
<proteinExistence type="predicted"/>
<dbReference type="AlphaFoldDB" id="A0AA35GK49"/>
<dbReference type="PRINTS" id="PR00344">
    <property type="entry name" value="BCTRLSENSOR"/>
</dbReference>
<dbReference type="RefSeq" id="WP_234686727.1">
    <property type="nucleotide sequence ID" value="NZ_CAHPSC010000015.1"/>
</dbReference>
<keyword evidence="5" id="KW-0418">Kinase</keyword>
<evidence type="ECO:0000256" key="3">
    <source>
        <dbReference type="ARBA" id="ARBA00022679"/>
    </source>
</evidence>
<dbReference type="SUPFAM" id="SSF55874">
    <property type="entry name" value="ATPase domain of HSP90 chaperone/DNA topoisomerase II/histidine kinase"/>
    <property type="match status" value="2"/>
</dbReference>
<comment type="caution">
    <text evidence="9">The sequence shown here is derived from an EMBL/GenBank/DDBJ whole genome shotgun (WGS) entry which is preliminary data.</text>
</comment>
<keyword evidence="6" id="KW-0067">ATP-binding</keyword>
<comment type="catalytic activity">
    <reaction evidence="1">
        <text>ATP + protein L-histidine = ADP + protein N-phospho-L-histidine.</text>
        <dbReference type="EC" id="2.7.13.3"/>
    </reaction>
</comment>
<dbReference type="Gene3D" id="3.30.565.10">
    <property type="entry name" value="Histidine kinase-like ATPase, C-terminal domain"/>
    <property type="match status" value="2"/>
</dbReference>
<dbReference type="PROSITE" id="PS50109">
    <property type="entry name" value="HIS_KIN"/>
    <property type="match status" value="1"/>
</dbReference>
<dbReference type="GO" id="GO:0004673">
    <property type="term" value="F:protein histidine kinase activity"/>
    <property type="evidence" value="ECO:0007669"/>
    <property type="project" value="UniProtKB-EC"/>
</dbReference>
<keyword evidence="4" id="KW-0547">Nucleotide-binding</keyword>
<evidence type="ECO:0000256" key="5">
    <source>
        <dbReference type="ARBA" id="ARBA00022777"/>
    </source>
</evidence>
<evidence type="ECO:0000313" key="9">
    <source>
        <dbReference type="EMBL" id="CAB5681914.1"/>
    </source>
</evidence>
<evidence type="ECO:0000313" key="10">
    <source>
        <dbReference type="Proteomes" id="UP000834458"/>
    </source>
</evidence>
<dbReference type="InterPro" id="IPR004358">
    <property type="entry name" value="Sig_transdc_His_kin-like_C"/>
</dbReference>
<dbReference type="InterPro" id="IPR050980">
    <property type="entry name" value="2C_sensor_his_kinase"/>
</dbReference>
<keyword evidence="3" id="KW-0808">Transferase</keyword>
<name>A0AA35GK49_9BURK</name>